<evidence type="ECO:0000256" key="1">
    <source>
        <dbReference type="ARBA" id="ARBA00000085"/>
    </source>
</evidence>
<dbReference type="InterPro" id="IPR036097">
    <property type="entry name" value="HisK_dim/P_sf"/>
</dbReference>
<sequence>MLDERLVHRPIDNDPSLDEAWLNRCDTALLAQEGDLSYFRLWDARSSKAWIAVRAPVESPAACQRLERDYRIRLEPEWAVLPAAFVRSAEGPLLVYPAGESIAEVIAHGRPTLRVFLQIAVHAATALSLAHAANVLHGALQPQHLVLLDDNRVRLCGFRADTAELIASQGSQGVDWRYLAPEQVCPHGASSDRRSDIYALAAILYQMLVGELPLAGRDKLHWRQLHAGVQPKPANEVDPALPESISLILAKALAKEPDARYQSAQALAVDLAHCQRQWAATQTLEVFQLGRSDPVPPAREGLYGRTSELHSIARLLKALRRDSAPQSLFISGATGMGKSSLVQAALRDNASGYWASGKCNSLEQAIPYAPWIDILGSLTTQLLAKNSSDLHAIRDDIQQRIKGRGRLLGKLAPDLKLIIGPMAEFPEKLSRLALEKELRAIVDFLQVFTAPGRPLVIFLDDLQWADDATLHLLRELLAQPPANLLLIFASRSDSAGGSTPFAAELSHPPTLRSQRLDLLPLPVSAVVELICARYHVSPEEAQQVAELVHAKAAGSPFFVRQILKAMVEDHLFSFDTLAMRWTWSLEAVAQHRYADNVADLMVHRLARLPAAQREVLRIAGAAAGCFDPGVLRRLVTLAPERLGDHLKALLEAGFLSSSQQQLRFSHDRVQEAAYLLTATDERAPLHARIARAMKQTWRAELPDVLFEIANQVQRADRLTFGADECEAFVVLLQEAATLARDAASYDQACGYLQAAEALLHARASRHTRQQHAFALACMAAECDMLLSRMAEAEQRISQCSERARSPLDQATACKLRARLKTLRCDYDGAIDDALAGLRLLGIELVRGSAPQQVEAEYRKVHALIEQQGRHCLEALPKADSEEVIVAVALLATLSSSFFIEDDIRFLHLAKILELTLAHGVAPGSTYGLAWFGVMGAERLGAYHDGHAYCLAALKLIEKHGFEADLTSTLLALDQVSAWTAPMEFARRTALEAIDSGRLSGDLAMACYACNHLVSDSLVMGHHLHTVAEEVERGLASVRQYGYRDIEQILLAQEGFVSALSDGTEARREHCETLLYEALEDRVSSRTTLFFKHLFDGMAAFYLGDIRHAVRALEHAGTLAWAAPAHINLADYHLFRGLTLGCPEAPGSLEHKREQLGQLRALFARWAQFNPMTFRNKLLLIEGVIAKLDGDGLSAIRCFDQAQIAATAAGFIHEQALAHEQLAEVCIPSGLISGANLHLRIARDCFHIWGAAGKVRQLETLHPFLRTQPIQETYRSHSQASLDLEAGIEAARALSEEVLLEGLIETLMGHLTLHSGADHGALLIVSGAEFQMAAAAAIDDGGLHVSMEDCQKFMTQAPLSIINATMRTKKPLLLHDALCECPEAFRQDLHARGARSVLCLPLVIRGVLIGLVYLENRLVPNLFGSQRLAMLEILASQAAVSLQTAKFYTRLAEDNQTRAQMEAELRRSRAELARSSHQQVMNELSASIAHEISQPLLGIASNAAASLRWLKRDAPDLAEAIGGLEDIRADSERAASIVKALRSLAKQAPLQVKPINLDELVQGVLRLTSADALKCGVKVQPRLEAGVSIKGDPVQVQQLVFNLITNALEALGGFRGDGLLCIGSQVTQAGVEISVDDNGPGITAEERERIFEAFYTTKANGLGMGLAICSSVVRAHGGSLRAQVSELGGCRILVTLPVGEWEAR</sequence>
<protein>
    <recommendedName>
        <fullName evidence="2">histidine kinase</fullName>
        <ecNumber evidence="2">2.7.13.3</ecNumber>
    </recommendedName>
</protein>
<dbReference type="PRINTS" id="PR00344">
    <property type="entry name" value="BCTRLSENSOR"/>
</dbReference>
<gene>
    <name evidence="7" type="primary">nodV</name>
    <name evidence="7" type="ORF">CCOS865_00283</name>
</gene>
<dbReference type="Proteomes" id="UP000263595">
    <property type="component" value="Unassembled WGS sequence"/>
</dbReference>
<name>A0A383RM08_9PSED</name>
<dbReference type="InterPro" id="IPR029016">
    <property type="entry name" value="GAF-like_dom_sf"/>
</dbReference>
<dbReference type="InterPro" id="IPR003661">
    <property type="entry name" value="HisK_dim/P_dom"/>
</dbReference>
<evidence type="ECO:0000256" key="4">
    <source>
        <dbReference type="SAM" id="Coils"/>
    </source>
</evidence>
<evidence type="ECO:0000313" key="7">
    <source>
        <dbReference type="EMBL" id="SYX88062.1"/>
    </source>
</evidence>
<dbReference type="InterPro" id="IPR011009">
    <property type="entry name" value="Kinase-like_dom_sf"/>
</dbReference>
<keyword evidence="8" id="KW-1185">Reference proteome</keyword>
<dbReference type="PANTHER" id="PTHR43642">
    <property type="entry name" value="HYBRID SIGNAL TRANSDUCTION HISTIDINE KINASE G"/>
    <property type="match status" value="1"/>
</dbReference>
<dbReference type="SMART" id="SM00220">
    <property type="entry name" value="S_TKc"/>
    <property type="match status" value="1"/>
</dbReference>
<feature type="domain" description="Protein kinase" evidence="5">
    <location>
        <begin position="1"/>
        <end position="279"/>
    </location>
</feature>
<keyword evidence="4" id="KW-0175">Coiled coil</keyword>
<dbReference type="InterPro" id="IPR004358">
    <property type="entry name" value="Sig_transdc_His_kin-like_C"/>
</dbReference>
<dbReference type="InterPro" id="IPR041664">
    <property type="entry name" value="AAA_16"/>
</dbReference>
<dbReference type="SMART" id="SM00388">
    <property type="entry name" value="HisKA"/>
    <property type="match status" value="1"/>
</dbReference>
<dbReference type="InterPro" id="IPR003018">
    <property type="entry name" value="GAF"/>
</dbReference>
<dbReference type="GO" id="GO:0005524">
    <property type="term" value="F:ATP binding"/>
    <property type="evidence" value="ECO:0007669"/>
    <property type="project" value="InterPro"/>
</dbReference>
<dbReference type="OrthoDB" id="9801841at2"/>
<keyword evidence="7" id="KW-0808">Transferase</keyword>
<feature type="coiled-coil region" evidence="4">
    <location>
        <begin position="775"/>
        <end position="802"/>
    </location>
</feature>
<evidence type="ECO:0000259" key="5">
    <source>
        <dbReference type="PROSITE" id="PS50011"/>
    </source>
</evidence>
<dbReference type="Gene3D" id="3.40.50.300">
    <property type="entry name" value="P-loop containing nucleotide triphosphate hydrolases"/>
    <property type="match status" value="1"/>
</dbReference>
<feature type="domain" description="Histidine kinase" evidence="6">
    <location>
        <begin position="1486"/>
        <end position="1699"/>
    </location>
</feature>
<evidence type="ECO:0000256" key="2">
    <source>
        <dbReference type="ARBA" id="ARBA00012438"/>
    </source>
</evidence>
<dbReference type="SUPFAM" id="SSF52540">
    <property type="entry name" value="P-loop containing nucleoside triphosphate hydrolases"/>
    <property type="match status" value="1"/>
</dbReference>
<dbReference type="Pfam" id="PF00069">
    <property type="entry name" value="Pkinase"/>
    <property type="match status" value="1"/>
</dbReference>
<dbReference type="SMART" id="SM00065">
    <property type="entry name" value="GAF"/>
    <property type="match status" value="1"/>
</dbReference>
<dbReference type="InterPro" id="IPR003594">
    <property type="entry name" value="HATPase_dom"/>
</dbReference>
<dbReference type="EC" id="2.7.13.3" evidence="2"/>
<evidence type="ECO:0000259" key="6">
    <source>
        <dbReference type="PROSITE" id="PS50109"/>
    </source>
</evidence>
<dbReference type="SMART" id="SM00387">
    <property type="entry name" value="HATPase_c"/>
    <property type="match status" value="1"/>
</dbReference>
<dbReference type="PROSITE" id="PS50109">
    <property type="entry name" value="HIS_KIN"/>
    <property type="match status" value="1"/>
</dbReference>
<comment type="catalytic activity">
    <reaction evidence="1">
        <text>ATP + protein L-histidine = ADP + protein N-phospho-L-histidine.</text>
        <dbReference type="EC" id="2.7.13.3"/>
    </reaction>
</comment>
<dbReference type="CDD" id="cd00082">
    <property type="entry name" value="HisKA"/>
    <property type="match status" value="1"/>
</dbReference>
<dbReference type="Gene3D" id="1.10.287.130">
    <property type="match status" value="1"/>
</dbReference>
<dbReference type="Pfam" id="PF13191">
    <property type="entry name" value="AAA_16"/>
    <property type="match status" value="1"/>
</dbReference>
<dbReference type="InterPro" id="IPR053159">
    <property type="entry name" value="Hybrid_Histidine_Kinase"/>
</dbReference>
<accession>A0A383RM08</accession>
<dbReference type="SUPFAM" id="SSF47384">
    <property type="entry name" value="Homodimeric domain of signal transducing histidine kinase"/>
    <property type="match status" value="1"/>
</dbReference>
<proteinExistence type="predicted"/>
<reference evidence="8" key="1">
    <citation type="submission" date="2018-08" db="EMBL/GenBank/DDBJ databases">
        <authorList>
            <person name="Blom J."/>
        </authorList>
    </citation>
    <scope>NUCLEOTIDE SEQUENCE [LARGE SCALE GENOMIC DNA]</scope>
    <source>
        <strain evidence="8">CCOS 865</strain>
    </source>
</reference>
<dbReference type="PROSITE" id="PS50011">
    <property type="entry name" value="PROTEIN_KINASE_DOM"/>
    <property type="match status" value="1"/>
</dbReference>
<dbReference type="Pfam" id="PF02518">
    <property type="entry name" value="HATPase_c"/>
    <property type="match status" value="1"/>
</dbReference>
<dbReference type="InterPro" id="IPR000719">
    <property type="entry name" value="Prot_kinase_dom"/>
</dbReference>
<dbReference type="RefSeq" id="WP_119137221.1">
    <property type="nucleotide sequence ID" value="NZ_CBCSFL010000002.1"/>
</dbReference>
<dbReference type="EMBL" id="UNOZ01000002">
    <property type="protein sequence ID" value="SYX88062.1"/>
    <property type="molecule type" value="Genomic_DNA"/>
</dbReference>
<dbReference type="SUPFAM" id="SSF56112">
    <property type="entry name" value="Protein kinase-like (PK-like)"/>
    <property type="match status" value="1"/>
</dbReference>
<dbReference type="PANTHER" id="PTHR43642:SF1">
    <property type="entry name" value="HYBRID SIGNAL TRANSDUCTION HISTIDINE KINASE G"/>
    <property type="match status" value="1"/>
</dbReference>
<organism evidence="7 8">
    <name type="scientific">Pseudomonas reidholzensis</name>
    <dbReference type="NCBI Taxonomy" id="1785162"/>
    <lineage>
        <taxon>Bacteria</taxon>
        <taxon>Pseudomonadati</taxon>
        <taxon>Pseudomonadota</taxon>
        <taxon>Gammaproteobacteria</taxon>
        <taxon>Pseudomonadales</taxon>
        <taxon>Pseudomonadaceae</taxon>
        <taxon>Pseudomonas</taxon>
    </lineage>
</organism>
<dbReference type="InterPro" id="IPR027417">
    <property type="entry name" value="P-loop_NTPase"/>
</dbReference>
<dbReference type="Gene3D" id="1.10.510.10">
    <property type="entry name" value="Transferase(Phosphotransferase) domain 1"/>
    <property type="match status" value="1"/>
</dbReference>
<dbReference type="Gene3D" id="3.30.450.40">
    <property type="match status" value="1"/>
</dbReference>
<evidence type="ECO:0000256" key="3">
    <source>
        <dbReference type="ARBA" id="ARBA00022553"/>
    </source>
</evidence>
<dbReference type="InterPro" id="IPR036890">
    <property type="entry name" value="HATPase_C_sf"/>
</dbReference>
<keyword evidence="3" id="KW-0597">Phosphoprotein</keyword>
<dbReference type="Pfam" id="PF01590">
    <property type="entry name" value="GAF"/>
    <property type="match status" value="1"/>
</dbReference>
<dbReference type="Gene3D" id="3.30.565.10">
    <property type="entry name" value="Histidine kinase-like ATPase, C-terminal domain"/>
    <property type="match status" value="1"/>
</dbReference>
<evidence type="ECO:0000313" key="8">
    <source>
        <dbReference type="Proteomes" id="UP000263595"/>
    </source>
</evidence>
<dbReference type="GO" id="GO:0000155">
    <property type="term" value="F:phosphorelay sensor kinase activity"/>
    <property type="evidence" value="ECO:0007669"/>
    <property type="project" value="InterPro"/>
</dbReference>
<dbReference type="SUPFAM" id="SSF55781">
    <property type="entry name" value="GAF domain-like"/>
    <property type="match status" value="1"/>
</dbReference>
<dbReference type="SUPFAM" id="SSF55874">
    <property type="entry name" value="ATPase domain of HSP90 chaperone/DNA topoisomerase II/histidine kinase"/>
    <property type="match status" value="1"/>
</dbReference>
<dbReference type="InterPro" id="IPR005467">
    <property type="entry name" value="His_kinase_dom"/>
</dbReference>
<feature type="coiled-coil region" evidence="4">
    <location>
        <begin position="1450"/>
        <end position="1477"/>
    </location>
</feature>